<dbReference type="Pfam" id="PF00378">
    <property type="entry name" value="ECH_1"/>
    <property type="match status" value="1"/>
</dbReference>
<dbReference type="PANTHER" id="PTHR43459">
    <property type="entry name" value="ENOYL-COA HYDRATASE"/>
    <property type="match status" value="1"/>
</dbReference>
<name>A0AA41PUH8_9ACTN</name>
<protein>
    <submittedName>
        <fullName evidence="2">Enoyl-CoA hydratase-related protein</fullName>
    </submittedName>
</protein>
<comment type="similarity">
    <text evidence="1">Belongs to the enoyl-CoA hydratase/isomerase family.</text>
</comment>
<dbReference type="CDD" id="cd06558">
    <property type="entry name" value="crotonase-like"/>
    <property type="match status" value="1"/>
</dbReference>
<dbReference type="Gene3D" id="3.90.226.10">
    <property type="entry name" value="2-enoyl-CoA Hydratase, Chain A, domain 1"/>
    <property type="match status" value="1"/>
</dbReference>
<evidence type="ECO:0000313" key="2">
    <source>
        <dbReference type="EMBL" id="MCF2525978.1"/>
    </source>
</evidence>
<keyword evidence="3" id="KW-1185">Reference proteome</keyword>
<dbReference type="InterPro" id="IPR001753">
    <property type="entry name" value="Enoyl-CoA_hydra/iso"/>
</dbReference>
<reference evidence="2" key="1">
    <citation type="submission" date="2022-01" db="EMBL/GenBank/DDBJ databases">
        <title>Genome-Based Taxonomic Classification of the Phylum Actinobacteria.</title>
        <authorList>
            <person name="Gao Y."/>
        </authorList>
    </citation>
    <scope>NUCLEOTIDE SEQUENCE</scope>
    <source>
        <strain evidence="2">KLBMP 8922</strain>
    </source>
</reference>
<evidence type="ECO:0000256" key="1">
    <source>
        <dbReference type="ARBA" id="ARBA00005254"/>
    </source>
</evidence>
<evidence type="ECO:0000313" key="3">
    <source>
        <dbReference type="Proteomes" id="UP001165378"/>
    </source>
</evidence>
<comment type="caution">
    <text evidence="2">The sequence shown here is derived from an EMBL/GenBank/DDBJ whole genome shotgun (WGS) entry which is preliminary data.</text>
</comment>
<dbReference type="GO" id="GO:0003824">
    <property type="term" value="F:catalytic activity"/>
    <property type="evidence" value="ECO:0007669"/>
    <property type="project" value="UniProtKB-ARBA"/>
</dbReference>
<dbReference type="SUPFAM" id="SSF52096">
    <property type="entry name" value="ClpP/crotonase"/>
    <property type="match status" value="1"/>
</dbReference>
<organism evidence="2 3">
    <name type="scientific">Yinghuangia soli</name>
    <dbReference type="NCBI Taxonomy" id="2908204"/>
    <lineage>
        <taxon>Bacteria</taxon>
        <taxon>Bacillati</taxon>
        <taxon>Actinomycetota</taxon>
        <taxon>Actinomycetes</taxon>
        <taxon>Kitasatosporales</taxon>
        <taxon>Streptomycetaceae</taxon>
        <taxon>Yinghuangia</taxon>
    </lineage>
</organism>
<proteinExistence type="inferred from homology"/>
<dbReference type="AlphaFoldDB" id="A0AA41PUH8"/>
<sequence>MTGAPFGGTPVPGLDIALDPATGILHLTLDRTAKRNALDDTMVAGLIDALDAAGRDEAVRAVLLAARGAHFCTGADIVQRNAAEETQGAGAKPRVGSIQRRLPSQAHRLIPLMLTVQVPIVCAVRGWAAGIGLALALAADVTVAADDARFWAPFSDRGFTPDSGMTWLLPRRIGEVRARKMLLLGDRVDARTAEEWGLVDRVVPESGLDKAAAEVAAGLASGPTVALGLTKWLLHNGNSATLEQQLRDEGFAMELSSRSHDFREGMAAFTGKRPAAFEGR</sequence>
<dbReference type="InterPro" id="IPR014748">
    <property type="entry name" value="Enoyl-CoA_hydra_C"/>
</dbReference>
<dbReference type="PANTHER" id="PTHR43459:SF1">
    <property type="entry name" value="EG:BACN32G11.4 PROTEIN"/>
    <property type="match status" value="1"/>
</dbReference>
<accession>A0AA41PUH8</accession>
<gene>
    <name evidence="2" type="ORF">LZ495_01895</name>
</gene>
<dbReference type="InterPro" id="IPR029045">
    <property type="entry name" value="ClpP/crotonase-like_dom_sf"/>
</dbReference>
<dbReference type="RefSeq" id="WP_235050044.1">
    <property type="nucleotide sequence ID" value="NZ_JAKFHA010000001.1"/>
</dbReference>
<dbReference type="Proteomes" id="UP001165378">
    <property type="component" value="Unassembled WGS sequence"/>
</dbReference>
<dbReference type="Gene3D" id="1.10.12.10">
    <property type="entry name" value="Lyase 2-enoyl-coa Hydratase, Chain A, domain 2"/>
    <property type="match status" value="1"/>
</dbReference>
<dbReference type="EMBL" id="JAKFHA010000001">
    <property type="protein sequence ID" value="MCF2525978.1"/>
    <property type="molecule type" value="Genomic_DNA"/>
</dbReference>